<dbReference type="Gene3D" id="2.60.40.1120">
    <property type="entry name" value="Carboxypeptidase-like, regulatory domain"/>
    <property type="match status" value="1"/>
</dbReference>
<dbReference type="KEGG" id="mgk:FSB76_27115"/>
<protein>
    <submittedName>
        <fullName evidence="1">Carboxypeptidase regulatory-like domain-containing protein</fullName>
    </submittedName>
</protein>
<dbReference type="SUPFAM" id="SSF49464">
    <property type="entry name" value="Carboxypeptidase regulatory domain-like"/>
    <property type="match status" value="1"/>
</dbReference>
<gene>
    <name evidence="1" type="ORF">FSB76_27115</name>
</gene>
<dbReference type="EMBL" id="CP042437">
    <property type="protein sequence ID" value="QEC79441.1"/>
    <property type="molecule type" value="Genomic_DNA"/>
</dbReference>
<name>A0A5B8W6V2_9SPHI</name>
<dbReference type="OrthoDB" id="1201225at2"/>
<dbReference type="RefSeq" id="WP_147059040.1">
    <property type="nucleotide sequence ID" value="NZ_CP042437.1"/>
</dbReference>
<reference evidence="1 2" key="1">
    <citation type="journal article" date="2013" name="J. Microbiol.">
        <title>Mucilaginibacter ginsenosidivorax sp. nov., with ginsenoside converting activity isolated from sediment.</title>
        <authorList>
            <person name="Kim J.K."/>
            <person name="Choi T.E."/>
            <person name="Liu Q.M."/>
            <person name="Park H.Y."/>
            <person name="Yi T.H."/>
            <person name="Yoon M.H."/>
            <person name="Kim S.C."/>
            <person name="Im W.T."/>
        </authorList>
    </citation>
    <scope>NUCLEOTIDE SEQUENCE [LARGE SCALE GENOMIC DNA]</scope>
    <source>
        <strain evidence="1 2">KHI28</strain>
    </source>
</reference>
<dbReference type="PROSITE" id="PS51257">
    <property type="entry name" value="PROKAR_LIPOPROTEIN"/>
    <property type="match status" value="1"/>
</dbReference>
<keyword evidence="1" id="KW-0645">Protease</keyword>
<dbReference type="GO" id="GO:0004180">
    <property type="term" value="F:carboxypeptidase activity"/>
    <property type="evidence" value="ECO:0007669"/>
    <property type="project" value="UniProtKB-KW"/>
</dbReference>
<sequence length="107" mass="11671">MKYDIWHKVSILFFGIVFLSSCDCVQQVKGVVVDKVTDKPIADVLVRKEHGSEREMKTDSTGEFKLSAISGGVFGCPAMDISAFKQGYKIATATVPAGGEIKIELEK</sequence>
<evidence type="ECO:0000313" key="2">
    <source>
        <dbReference type="Proteomes" id="UP000321362"/>
    </source>
</evidence>
<dbReference type="InterPro" id="IPR008969">
    <property type="entry name" value="CarboxyPept-like_regulatory"/>
</dbReference>
<dbReference type="Proteomes" id="UP000321362">
    <property type="component" value="Chromosome"/>
</dbReference>
<proteinExistence type="predicted"/>
<keyword evidence="2" id="KW-1185">Reference proteome</keyword>
<organism evidence="1 2">
    <name type="scientific">Mucilaginibacter ginsenosidivorax</name>
    <dbReference type="NCBI Taxonomy" id="862126"/>
    <lineage>
        <taxon>Bacteria</taxon>
        <taxon>Pseudomonadati</taxon>
        <taxon>Bacteroidota</taxon>
        <taxon>Sphingobacteriia</taxon>
        <taxon>Sphingobacteriales</taxon>
        <taxon>Sphingobacteriaceae</taxon>
        <taxon>Mucilaginibacter</taxon>
    </lineage>
</organism>
<keyword evidence="1" id="KW-0378">Hydrolase</keyword>
<dbReference type="AlphaFoldDB" id="A0A5B8W6V2"/>
<keyword evidence="1" id="KW-0121">Carboxypeptidase</keyword>
<accession>A0A5B8W6V2</accession>
<evidence type="ECO:0000313" key="1">
    <source>
        <dbReference type="EMBL" id="QEC79441.1"/>
    </source>
</evidence>